<evidence type="ECO:0000313" key="2">
    <source>
        <dbReference type="Proteomes" id="UP000240883"/>
    </source>
</evidence>
<dbReference type="PANTHER" id="PTHR33112:SF10">
    <property type="entry name" value="TOL"/>
    <property type="match status" value="1"/>
</dbReference>
<dbReference type="OrthoDB" id="4161196at2759"/>
<protein>
    <submittedName>
        <fullName evidence="1">Uncharacterized protein</fullName>
    </submittedName>
</protein>
<sequence>SSHRKTYFNLDPNFPTRLLESGTRRTTEFIQFLFEDYSKRGLTEKTDRCVAISGLEARISNAIGHKSRYGTFEKYLHRNLLWHTSDTRIERIAYNDRQVPSWSWMSNSGGIKFINVPFGEVDWVGNLRFDKERDIALVAGVGKFRDCRTEPDGNQHTVLDSNGKGRGWIQYDIRDDAALYEKRCIVIGRKVPSSRNTSNIQEYYILVVKPTSVDGEYERVGAGLVQSDCVVKQSFDIRVV</sequence>
<accession>A0A2T2N2M5</accession>
<dbReference type="EMBL" id="KZ678159">
    <property type="protein sequence ID" value="PSN59278.1"/>
    <property type="molecule type" value="Genomic_DNA"/>
</dbReference>
<reference evidence="1 2" key="1">
    <citation type="journal article" date="2018" name="Front. Microbiol.">
        <title>Genome-Wide Analysis of Corynespora cassiicola Leaf Fall Disease Putative Effectors.</title>
        <authorList>
            <person name="Lopez D."/>
            <person name="Ribeiro S."/>
            <person name="Label P."/>
            <person name="Fumanal B."/>
            <person name="Venisse J.S."/>
            <person name="Kohler A."/>
            <person name="de Oliveira R.R."/>
            <person name="Labutti K."/>
            <person name="Lipzen A."/>
            <person name="Lail K."/>
            <person name="Bauer D."/>
            <person name="Ohm R.A."/>
            <person name="Barry K.W."/>
            <person name="Spatafora J."/>
            <person name="Grigoriev I.V."/>
            <person name="Martin F.M."/>
            <person name="Pujade-Renaud V."/>
        </authorList>
    </citation>
    <scope>NUCLEOTIDE SEQUENCE [LARGE SCALE GENOMIC DNA]</scope>
    <source>
        <strain evidence="1 2">Philippines</strain>
    </source>
</reference>
<gene>
    <name evidence="1" type="ORF">BS50DRAFT_658854</name>
</gene>
<dbReference type="AlphaFoldDB" id="A0A2T2N2M5"/>
<dbReference type="PANTHER" id="PTHR33112">
    <property type="entry name" value="DOMAIN PROTEIN, PUTATIVE-RELATED"/>
    <property type="match status" value="1"/>
</dbReference>
<name>A0A2T2N2M5_CORCC</name>
<keyword evidence="2" id="KW-1185">Reference proteome</keyword>
<organism evidence="1 2">
    <name type="scientific">Corynespora cassiicola Philippines</name>
    <dbReference type="NCBI Taxonomy" id="1448308"/>
    <lineage>
        <taxon>Eukaryota</taxon>
        <taxon>Fungi</taxon>
        <taxon>Dikarya</taxon>
        <taxon>Ascomycota</taxon>
        <taxon>Pezizomycotina</taxon>
        <taxon>Dothideomycetes</taxon>
        <taxon>Pleosporomycetidae</taxon>
        <taxon>Pleosporales</taxon>
        <taxon>Corynesporascaceae</taxon>
        <taxon>Corynespora</taxon>
    </lineage>
</organism>
<evidence type="ECO:0000313" key="1">
    <source>
        <dbReference type="EMBL" id="PSN59278.1"/>
    </source>
</evidence>
<proteinExistence type="predicted"/>
<feature type="non-terminal residue" evidence="1">
    <location>
        <position position="1"/>
    </location>
</feature>
<dbReference type="Proteomes" id="UP000240883">
    <property type="component" value="Unassembled WGS sequence"/>
</dbReference>